<evidence type="ECO:0000313" key="2">
    <source>
        <dbReference type="EMBL" id="RZT85629.1"/>
    </source>
</evidence>
<proteinExistence type="predicted"/>
<organism evidence="2 3">
    <name type="scientific">Pseudonocardia sediminis</name>
    <dbReference type="NCBI Taxonomy" id="1397368"/>
    <lineage>
        <taxon>Bacteria</taxon>
        <taxon>Bacillati</taxon>
        <taxon>Actinomycetota</taxon>
        <taxon>Actinomycetes</taxon>
        <taxon>Pseudonocardiales</taxon>
        <taxon>Pseudonocardiaceae</taxon>
        <taxon>Pseudonocardia</taxon>
    </lineage>
</organism>
<protein>
    <submittedName>
        <fullName evidence="2">Uncharacterized protein</fullName>
    </submittedName>
</protein>
<evidence type="ECO:0000313" key="3">
    <source>
        <dbReference type="Proteomes" id="UP000291591"/>
    </source>
</evidence>
<dbReference type="Proteomes" id="UP000291591">
    <property type="component" value="Unassembled WGS sequence"/>
</dbReference>
<sequence>MGVTRRGLSGSARSVAWLALVVCLLVVHVGLVTSASAPTPSSTSVGAEITPAGIPASPPGDVQWGHSPLAADAQRPAGTGATSVVAPSSEHTPLTGVAQWALSGPLSGSPPGPVPSRAATAAVRAGASLLLALCVLRQ</sequence>
<feature type="compositionally biased region" description="Polar residues" evidence="1">
    <location>
        <begin position="80"/>
        <end position="89"/>
    </location>
</feature>
<reference evidence="2 3" key="1">
    <citation type="submission" date="2019-02" db="EMBL/GenBank/DDBJ databases">
        <title>Sequencing the genomes of 1000 actinobacteria strains.</title>
        <authorList>
            <person name="Klenk H.-P."/>
        </authorList>
    </citation>
    <scope>NUCLEOTIDE SEQUENCE [LARGE SCALE GENOMIC DNA]</scope>
    <source>
        <strain evidence="2 3">DSM 45779</strain>
    </source>
</reference>
<name>A0A4Q7UZJ4_PSEST</name>
<feature type="region of interest" description="Disordered" evidence="1">
    <location>
        <begin position="36"/>
        <end position="89"/>
    </location>
</feature>
<dbReference type="AlphaFoldDB" id="A0A4Q7UZJ4"/>
<gene>
    <name evidence="2" type="ORF">EV383_2505</name>
</gene>
<dbReference type="EMBL" id="SHKL01000001">
    <property type="protein sequence ID" value="RZT85629.1"/>
    <property type="molecule type" value="Genomic_DNA"/>
</dbReference>
<keyword evidence="3" id="KW-1185">Reference proteome</keyword>
<accession>A0A4Q7UZJ4</accession>
<evidence type="ECO:0000256" key="1">
    <source>
        <dbReference type="SAM" id="MobiDB-lite"/>
    </source>
</evidence>
<comment type="caution">
    <text evidence="2">The sequence shown here is derived from an EMBL/GenBank/DDBJ whole genome shotgun (WGS) entry which is preliminary data.</text>
</comment>